<evidence type="ECO:0000259" key="1">
    <source>
        <dbReference type="SMART" id="SM00966"/>
    </source>
</evidence>
<dbReference type="HOGENOM" id="CLU_179961_1_0_5"/>
<accession>V5SHB9</accession>
<dbReference type="Pfam" id="PF04014">
    <property type="entry name" value="MazE_antitoxin"/>
    <property type="match status" value="1"/>
</dbReference>
<dbReference type="Gene3D" id="2.10.260.10">
    <property type="match status" value="1"/>
</dbReference>
<protein>
    <submittedName>
        <fullName evidence="2">AbrB family transcriptional regulator</fullName>
    </submittedName>
</protein>
<dbReference type="EMBL" id="CP006912">
    <property type="protein sequence ID" value="AHB49450.1"/>
    <property type="molecule type" value="Genomic_DNA"/>
</dbReference>
<evidence type="ECO:0000313" key="3">
    <source>
        <dbReference type="Proteomes" id="UP000018542"/>
    </source>
</evidence>
<keyword evidence="3" id="KW-1185">Reference proteome</keyword>
<dbReference type="GO" id="GO:0003677">
    <property type="term" value="F:DNA binding"/>
    <property type="evidence" value="ECO:0007669"/>
    <property type="project" value="InterPro"/>
</dbReference>
<organism evidence="2 3">
    <name type="scientific">Hyphomicrobium nitrativorans NL23</name>
    <dbReference type="NCBI Taxonomy" id="1029756"/>
    <lineage>
        <taxon>Bacteria</taxon>
        <taxon>Pseudomonadati</taxon>
        <taxon>Pseudomonadota</taxon>
        <taxon>Alphaproteobacteria</taxon>
        <taxon>Hyphomicrobiales</taxon>
        <taxon>Hyphomicrobiaceae</taxon>
        <taxon>Hyphomicrobium</taxon>
    </lineage>
</organism>
<dbReference type="RefSeq" id="WP_023788362.1">
    <property type="nucleotide sequence ID" value="NC_022997.1"/>
</dbReference>
<dbReference type="InterPro" id="IPR037914">
    <property type="entry name" value="SpoVT-AbrB_sf"/>
</dbReference>
<sequence length="74" mass="8210">MKLEIKKIGNSTGLILPKELLARMGLSQGDEVLVTEGPDKTISIAPHVDDDEETMRIARDVMKEYRSTLKALAK</sequence>
<reference evidence="2 3" key="1">
    <citation type="journal article" date="2014" name="Genome Announc.">
        <title>Complete Genome Sequence of Hyphomicrobium nitrativorans Strain NL23, a Denitrifying Bacterium Isolated from Biofilm of a Methanol-Fed Denitrification System Treating Seawater at the Montreal Biodome.</title>
        <authorList>
            <person name="Martineau C."/>
            <person name="Villeneuve C."/>
            <person name="Mauffrey F."/>
            <person name="Villemur R."/>
        </authorList>
    </citation>
    <scope>NUCLEOTIDE SEQUENCE [LARGE SCALE GENOMIC DNA]</scope>
    <source>
        <strain evidence="2">NL23</strain>
    </source>
</reference>
<proteinExistence type="predicted"/>
<dbReference type="InterPro" id="IPR007159">
    <property type="entry name" value="SpoVT-AbrB_dom"/>
</dbReference>
<dbReference type="AlphaFoldDB" id="V5SHB9"/>
<dbReference type="Proteomes" id="UP000018542">
    <property type="component" value="Chromosome"/>
</dbReference>
<dbReference type="SUPFAM" id="SSF89447">
    <property type="entry name" value="AbrB/MazE/MraZ-like"/>
    <property type="match status" value="1"/>
</dbReference>
<feature type="domain" description="SpoVT-AbrB" evidence="1">
    <location>
        <begin position="6"/>
        <end position="52"/>
    </location>
</feature>
<name>V5SHB9_9HYPH</name>
<gene>
    <name evidence="2" type="ORF">W911_15285</name>
</gene>
<dbReference type="OrthoDB" id="5459182at2"/>
<dbReference type="STRING" id="1029756.W911_15285"/>
<evidence type="ECO:0000313" key="2">
    <source>
        <dbReference type="EMBL" id="AHB49450.1"/>
    </source>
</evidence>
<dbReference type="PATRIC" id="fig|1029756.8.peg.3187"/>
<dbReference type="SMART" id="SM00966">
    <property type="entry name" value="SpoVT_AbrB"/>
    <property type="match status" value="1"/>
</dbReference>
<dbReference type="KEGG" id="hni:W911_15285"/>